<evidence type="ECO:0000256" key="1">
    <source>
        <dbReference type="ARBA" id="ARBA00022857"/>
    </source>
</evidence>
<evidence type="ECO:0000313" key="5">
    <source>
        <dbReference type="Proteomes" id="UP000469421"/>
    </source>
</evidence>
<dbReference type="SUPFAM" id="SSF50129">
    <property type="entry name" value="GroES-like"/>
    <property type="match status" value="1"/>
</dbReference>
<dbReference type="InterPro" id="IPR013154">
    <property type="entry name" value="ADH-like_N"/>
</dbReference>
<accession>A0A6N7LZ62</accession>
<reference evidence="4 5" key="1">
    <citation type="submission" date="2019-10" db="EMBL/GenBank/DDBJ databases">
        <title>Alcanivorax sp.PA15-N-34 draft genome sequence.</title>
        <authorList>
            <person name="Liao X."/>
            <person name="Shao Z."/>
        </authorList>
    </citation>
    <scope>NUCLEOTIDE SEQUENCE [LARGE SCALE GENOMIC DNA]</scope>
    <source>
        <strain evidence="4 5">PA15-N-34</strain>
    </source>
</reference>
<evidence type="ECO:0000313" key="4">
    <source>
        <dbReference type="EMBL" id="MQX53370.1"/>
    </source>
</evidence>
<dbReference type="Proteomes" id="UP000469421">
    <property type="component" value="Unassembled WGS sequence"/>
</dbReference>
<dbReference type="Pfam" id="PF13602">
    <property type="entry name" value="ADH_zinc_N_2"/>
    <property type="match status" value="1"/>
</dbReference>
<comment type="caution">
    <text evidence="4">The sequence shown here is derived from an EMBL/GenBank/DDBJ whole genome shotgun (WGS) entry which is preliminary data.</text>
</comment>
<dbReference type="GO" id="GO:0035925">
    <property type="term" value="F:mRNA 3'-UTR AU-rich region binding"/>
    <property type="evidence" value="ECO:0007669"/>
    <property type="project" value="TreeGrafter"/>
</dbReference>
<dbReference type="Pfam" id="PF08240">
    <property type="entry name" value="ADH_N"/>
    <property type="match status" value="1"/>
</dbReference>
<dbReference type="PANTHER" id="PTHR48106:SF13">
    <property type="entry name" value="QUINONE OXIDOREDUCTASE-RELATED"/>
    <property type="match status" value="1"/>
</dbReference>
<dbReference type="InterPro" id="IPR011032">
    <property type="entry name" value="GroES-like_sf"/>
</dbReference>
<dbReference type="RefSeq" id="WP_153500675.1">
    <property type="nucleotide sequence ID" value="NZ_WIRE01000001.1"/>
</dbReference>
<dbReference type="EMBL" id="WIRE01000001">
    <property type="protein sequence ID" value="MQX53370.1"/>
    <property type="molecule type" value="Genomic_DNA"/>
</dbReference>
<gene>
    <name evidence="4" type="ORF">GFN93_08920</name>
</gene>
<keyword evidence="1" id="KW-0521">NADP</keyword>
<protein>
    <submittedName>
        <fullName evidence="4">Zinc-binding dehydrogenase</fullName>
    </submittedName>
</protein>
<dbReference type="PANTHER" id="PTHR48106">
    <property type="entry name" value="QUINONE OXIDOREDUCTASE PIG3-RELATED"/>
    <property type="match status" value="1"/>
</dbReference>
<dbReference type="InterPro" id="IPR020843">
    <property type="entry name" value="ER"/>
</dbReference>
<dbReference type="CDD" id="cd08275">
    <property type="entry name" value="MDR3"/>
    <property type="match status" value="1"/>
</dbReference>
<proteinExistence type="predicted"/>
<keyword evidence="2" id="KW-0560">Oxidoreductase</keyword>
<dbReference type="GO" id="GO:0005829">
    <property type="term" value="C:cytosol"/>
    <property type="evidence" value="ECO:0007669"/>
    <property type="project" value="TreeGrafter"/>
</dbReference>
<dbReference type="Gene3D" id="3.90.180.10">
    <property type="entry name" value="Medium-chain alcohol dehydrogenases, catalytic domain"/>
    <property type="match status" value="1"/>
</dbReference>
<sequence>MIQYWQTPKAGNLSRLTLETRQTTPLQQHHARIRVRAAGLNFADIFALTGLYSATPTGAFTPGLEFAGEVIETGAACQAVKVGDQVMGVTRFGGYTSQIDIDPDYLMPLPEGWTPQQGAAYPVQTLTAWYALTRLGAIQPGHRVLVHSAAGGVGLQAMKLCVSSGAIPVGTVGSRAKADWLKQQGFNEVLVRDSNFRAQLQQGQQRFDLVLDAIGGEVQKASFDALNPMGRLVVFGAAEFTPSGQRPDYLRALWRYLKRPRYDVMDMISSNRSVLAFNLIWLWEQKEQMRALLDELSRISIAPPHVGHSFDFAQAHDALALLQSGQTIGKVVLTFN</sequence>
<dbReference type="GO" id="GO:0070402">
    <property type="term" value="F:NADPH binding"/>
    <property type="evidence" value="ECO:0007669"/>
    <property type="project" value="TreeGrafter"/>
</dbReference>
<organism evidence="4 5">
    <name type="scientific">Alcanivorax sediminis</name>
    <dbReference type="NCBI Taxonomy" id="2663008"/>
    <lineage>
        <taxon>Bacteria</taxon>
        <taxon>Pseudomonadati</taxon>
        <taxon>Pseudomonadota</taxon>
        <taxon>Gammaproteobacteria</taxon>
        <taxon>Oceanospirillales</taxon>
        <taxon>Alcanivoracaceae</taxon>
        <taxon>Alcanivorax</taxon>
    </lineage>
</organism>
<evidence type="ECO:0000259" key="3">
    <source>
        <dbReference type="SMART" id="SM00829"/>
    </source>
</evidence>
<feature type="domain" description="Enoyl reductase (ER)" evidence="3">
    <location>
        <begin position="11"/>
        <end position="333"/>
    </location>
</feature>
<keyword evidence="5" id="KW-1185">Reference proteome</keyword>
<dbReference type="Gene3D" id="3.40.50.720">
    <property type="entry name" value="NAD(P)-binding Rossmann-like Domain"/>
    <property type="match status" value="1"/>
</dbReference>
<dbReference type="SMART" id="SM00829">
    <property type="entry name" value="PKS_ER"/>
    <property type="match status" value="1"/>
</dbReference>
<dbReference type="SUPFAM" id="SSF51735">
    <property type="entry name" value="NAD(P)-binding Rossmann-fold domains"/>
    <property type="match status" value="1"/>
</dbReference>
<evidence type="ECO:0000256" key="2">
    <source>
        <dbReference type="ARBA" id="ARBA00023002"/>
    </source>
</evidence>
<name>A0A6N7LZ62_9GAMM</name>
<dbReference type="InterPro" id="IPR036291">
    <property type="entry name" value="NAD(P)-bd_dom_sf"/>
</dbReference>
<dbReference type="GO" id="GO:0003960">
    <property type="term" value="F:quinone reductase (NADPH) activity"/>
    <property type="evidence" value="ECO:0007669"/>
    <property type="project" value="TreeGrafter"/>
</dbReference>
<dbReference type="AlphaFoldDB" id="A0A6N7LZ62"/>